<evidence type="ECO:0000256" key="2">
    <source>
        <dbReference type="ARBA" id="ARBA00022475"/>
    </source>
</evidence>
<evidence type="ECO:0000256" key="5">
    <source>
        <dbReference type="ARBA" id="ARBA00023136"/>
    </source>
</evidence>
<evidence type="ECO:0000256" key="1">
    <source>
        <dbReference type="ARBA" id="ARBA00004651"/>
    </source>
</evidence>
<protein>
    <recommendedName>
        <fullName evidence="6">Phosphatidylglycerol lysyltransferase C-terminal domain-containing protein</fullName>
    </recommendedName>
</protein>
<gene>
    <name evidence="7" type="ORF">GCM10007362_29680</name>
</gene>
<dbReference type="InterPro" id="IPR051211">
    <property type="entry name" value="PG_lysyltransferase"/>
</dbReference>
<dbReference type="PANTHER" id="PTHR34697:SF2">
    <property type="entry name" value="PHOSPHATIDYLGLYCEROL LYSYLTRANSFERASE"/>
    <property type="match status" value="1"/>
</dbReference>
<keyword evidence="8" id="KW-1185">Reference proteome</keyword>
<evidence type="ECO:0000256" key="3">
    <source>
        <dbReference type="ARBA" id="ARBA00022692"/>
    </source>
</evidence>
<keyword evidence="3" id="KW-0812">Transmembrane</keyword>
<reference evidence="8" key="1">
    <citation type="journal article" date="2019" name="Int. J. Syst. Evol. Microbiol.">
        <title>The Global Catalogue of Microorganisms (GCM) 10K type strain sequencing project: providing services to taxonomists for standard genome sequencing and annotation.</title>
        <authorList>
            <consortium name="The Broad Institute Genomics Platform"/>
            <consortium name="The Broad Institute Genome Sequencing Center for Infectious Disease"/>
            <person name="Wu L."/>
            <person name="Ma J."/>
        </authorList>
    </citation>
    <scope>NUCLEOTIDE SEQUENCE [LARGE SCALE GENOMIC DNA]</scope>
    <source>
        <strain evidence="8">CCM 8702</strain>
    </source>
</reference>
<keyword evidence="2" id="KW-1003">Cell membrane</keyword>
<dbReference type="Pfam" id="PF09924">
    <property type="entry name" value="LPG_synthase_C"/>
    <property type="match status" value="1"/>
</dbReference>
<keyword evidence="4" id="KW-1133">Transmembrane helix</keyword>
<organism evidence="7 8">
    <name type="scientific">Saccharibacillus endophyticus</name>
    <dbReference type="NCBI Taxonomy" id="2060666"/>
    <lineage>
        <taxon>Bacteria</taxon>
        <taxon>Bacillati</taxon>
        <taxon>Bacillota</taxon>
        <taxon>Bacilli</taxon>
        <taxon>Bacillales</taxon>
        <taxon>Paenibacillaceae</taxon>
        <taxon>Saccharibacillus</taxon>
    </lineage>
</organism>
<dbReference type="RefSeq" id="WP_172244826.1">
    <property type="nucleotide sequence ID" value="NZ_BMDD01000003.1"/>
</dbReference>
<comment type="caution">
    <text evidence="7">The sequence shown here is derived from an EMBL/GenBank/DDBJ whole genome shotgun (WGS) entry which is preliminary data.</text>
</comment>
<comment type="subcellular location">
    <subcellularLocation>
        <location evidence="1">Cell membrane</location>
        <topology evidence="1">Multi-pass membrane protein</topology>
    </subcellularLocation>
</comment>
<dbReference type="EMBL" id="BMDD01000003">
    <property type="protein sequence ID" value="GGH80805.1"/>
    <property type="molecule type" value="Genomic_DNA"/>
</dbReference>
<dbReference type="PANTHER" id="PTHR34697">
    <property type="entry name" value="PHOSPHATIDYLGLYCEROL LYSYLTRANSFERASE"/>
    <property type="match status" value="1"/>
</dbReference>
<evidence type="ECO:0000256" key="4">
    <source>
        <dbReference type="ARBA" id="ARBA00022989"/>
    </source>
</evidence>
<dbReference type="InterPro" id="IPR024320">
    <property type="entry name" value="LPG_synthase_C"/>
</dbReference>
<name>A0ABQ1ZZ68_9BACL</name>
<feature type="domain" description="Phosphatidylglycerol lysyltransferase C-terminal" evidence="6">
    <location>
        <begin position="1"/>
        <end position="90"/>
    </location>
</feature>
<keyword evidence="5" id="KW-0472">Membrane</keyword>
<accession>A0ABQ1ZZ68</accession>
<sequence length="136" mass="15666">MHRKLNAMTGVMEHAIISAAMKLKEDNVNKLSLGIAPLAGIEVTEKDLSKAEKLMNAVFHNMSFGYNFKNLYRFKKKFDPTAWTPRYLIYDSDISLMELAISIAHTKRGATDLTLYAKYKLFFIKYSLGFYEIRNN</sequence>
<evidence type="ECO:0000313" key="7">
    <source>
        <dbReference type="EMBL" id="GGH80805.1"/>
    </source>
</evidence>
<evidence type="ECO:0000313" key="8">
    <source>
        <dbReference type="Proteomes" id="UP000605427"/>
    </source>
</evidence>
<proteinExistence type="predicted"/>
<evidence type="ECO:0000259" key="6">
    <source>
        <dbReference type="Pfam" id="PF09924"/>
    </source>
</evidence>
<dbReference type="Proteomes" id="UP000605427">
    <property type="component" value="Unassembled WGS sequence"/>
</dbReference>